<accession>A0ABR1DLU3</accession>
<reference evidence="4 5" key="1">
    <citation type="submission" date="2023-08" db="EMBL/GenBank/DDBJ databases">
        <title>A Necator americanus chromosomal reference genome.</title>
        <authorList>
            <person name="Ilik V."/>
            <person name="Petrzelkova K.J."/>
            <person name="Pardy F."/>
            <person name="Fuh T."/>
            <person name="Niatou-Singa F.S."/>
            <person name="Gouil Q."/>
            <person name="Baker L."/>
            <person name="Ritchie M.E."/>
            <person name="Jex A.R."/>
            <person name="Gazzola D."/>
            <person name="Li H."/>
            <person name="Toshio Fujiwara R."/>
            <person name="Zhan B."/>
            <person name="Aroian R.V."/>
            <person name="Pafco B."/>
            <person name="Schwarz E.M."/>
        </authorList>
    </citation>
    <scope>NUCLEOTIDE SEQUENCE [LARGE SCALE GENOMIC DNA]</scope>
    <source>
        <strain evidence="4 5">Aroian</strain>
        <tissue evidence="4">Whole animal</tissue>
    </source>
</reference>
<feature type="region of interest" description="Disordered" evidence="1">
    <location>
        <begin position="555"/>
        <end position="576"/>
    </location>
</feature>
<proteinExistence type="predicted"/>
<evidence type="ECO:0000256" key="1">
    <source>
        <dbReference type="SAM" id="MobiDB-lite"/>
    </source>
</evidence>
<protein>
    <recommendedName>
        <fullName evidence="3">Receptor L-domain domain-containing protein</fullName>
    </recommendedName>
</protein>
<dbReference type="InterPro" id="IPR036941">
    <property type="entry name" value="Rcpt_L-dom_sf"/>
</dbReference>
<evidence type="ECO:0000313" key="5">
    <source>
        <dbReference type="Proteomes" id="UP001303046"/>
    </source>
</evidence>
<gene>
    <name evidence="4" type="primary">Necator_chrIV.g16350</name>
    <name evidence="4" type="ORF">RB195_003054</name>
</gene>
<dbReference type="PANTHER" id="PTHR21662">
    <property type="entry name" value="RECEPTOR PROTEIN-TYROSINE KINASE"/>
    <property type="match status" value="1"/>
</dbReference>
<organism evidence="4 5">
    <name type="scientific">Necator americanus</name>
    <name type="common">Human hookworm</name>
    <dbReference type="NCBI Taxonomy" id="51031"/>
    <lineage>
        <taxon>Eukaryota</taxon>
        <taxon>Metazoa</taxon>
        <taxon>Ecdysozoa</taxon>
        <taxon>Nematoda</taxon>
        <taxon>Chromadorea</taxon>
        <taxon>Rhabditida</taxon>
        <taxon>Rhabditina</taxon>
        <taxon>Rhabditomorpha</taxon>
        <taxon>Strongyloidea</taxon>
        <taxon>Ancylostomatidae</taxon>
        <taxon>Bunostominae</taxon>
        <taxon>Necator</taxon>
    </lineage>
</organism>
<dbReference type="Pfam" id="PF01030">
    <property type="entry name" value="Recep_L_domain"/>
    <property type="match status" value="2"/>
</dbReference>
<evidence type="ECO:0000259" key="3">
    <source>
        <dbReference type="Pfam" id="PF01030"/>
    </source>
</evidence>
<dbReference type="Proteomes" id="UP001303046">
    <property type="component" value="Unassembled WGS sequence"/>
</dbReference>
<evidence type="ECO:0000256" key="2">
    <source>
        <dbReference type="SAM" id="SignalP"/>
    </source>
</evidence>
<feature type="domain" description="Receptor L-domain" evidence="3">
    <location>
        <begin position="436"/>
        <end position="538"/>
    </location>
</feature>
<name>A0ABR1DLU3_NECAM</name>
<dbReference type="InterPro" id="IPR000494">
    <property type="entry name" value="Rcpt_L-dom"/>
</dbReference>
<comment type="caution">
    <text evidence="4">The sequence shown here is derived from an EMBL/GenBank/DDBJ whole genome shotgun (WGS) entry which is preliminary data.</text>
</comment>
<dbReference type="PANTHER" id="PTHR21662:SF59">
    <property type="entry name" value="RECEPTOR PROTEIN-TYROSINE KINASE"/>
    <property type="match status" value="1"/>
</dbReference>
<keyword evidence="5" id="KW-1185">Reference proteome</keyword>
<feature type="chain" id="PRO_5046772796" description="Receptor L-domain domain-containing protein" evidence="2">
    <location>
        <begin position="21"/>
        <end position="576"/>
    </location>
</feature>
<dbReference type="InterPro" id="IPR053079">
    <property type="entry name" value="SPS2_domain"/>
</dbReference>
<evidence type="ECO:0000313" key="4">
    <source>
        <dbReference type="EMBL" id="KAK6751432.1"/>
    </source>
</evidence>
<dbReference type="SUPFAM" id="SSF52058">
    <property type="entry name" value="L domain-like"/>
    <property type="match status" value="2"/>
</dbReference>
<feature type="signal peptide" evidence="2">
    <location>
        <begin position="1"/>
        <end position="20"/>
    </location>
</feature>
<keyword evidence="2" id="KW-0732">Signal</keyword>
<feature type="domain" description="Receptor L-domain" evidence="3">
    <location>
        <begin position="160"/>
        <end position="260"/>
    </location>
</feature>
<feature type="compositionally biased region" description="Basic and acidic residues" evidence="1">
    <location>
        <begin position="567"/>
        <end position="576"/>
    </location>
</feature>
<dbReference type="EMBL" id="JAVFWL010000004">
    <property type="protein sequence ID" value="KAK6751432.1"/>
    <property type="molecule type" value="Genomic_DNA"/>
</dbReference>
<dbReference type="Gene3D" id="3.80.20.20">
    <property type="entry name" value="Receptor L-domain"/>
    <property type="match status" value="2"/>
</dbReference>
<sequence>MRFLVVGIFAAASFISKNHAQKVCTVTQLEHLDRPRECSVLHLNTYLEGRLSRHPKLYDYIKNIGEYRLFMLRNSTLQKLSERDVIKLRSGAVVNIVNNQNLRTLPNFKWEDGAEVEFTISNNVNLDTTNLLNLLKSKHMSTSGVQRPFSCGDTREKSSECRVIEGTLIIGDPRNEDLRKLEEVYGRIVASKTNLTELPEMPRLRKVEWKGKSKHPAIFIKHNYNLKSIQSLSRIKNIVVEEGSKAVEIENNPLLCIEPEIIESQFVKKYAKGIKMCGNGQRIHPAPVQKQSSGNGTMCVVTKVSDLEKSNKCKMLHLDTYSDQDLAHHPKLLKFIEAIKEYDLFILRDSYLPRITNLSGIKLHNGSQVIITQNSMLEWLPYFFWGKGDHVEFTVADNPKLDTKDLLRSLKSRKISTKNVQQPFACGDLRVNSSSCRVIQGPLDLDEPRNQNLEQLEEVYGLVVLRNSNRERLPTMPKLRKVQWEEKSSFAAITIENNPNLKSIEELTGIETVVVGPENKAVDIRGNRVLCIEPKNVNRPFVKEYARYIRICGRKGGKSQNQGKNSSRHDGFLQNP</sequence>